<accession>A0A6J8DEE3</accession>
<sequence length="550" mass="64369">MSFIRISPHRRSTRKRLFEVSSPREESSTEFNYDDLKNAITDAENDLNVMRKKLKPTKKPGGRCNSFEAVKQHFVDTVHGHINSLNKGLGVKYQEVIKLEDDANQEKELHRREQSKLERKVKDLQSDLQKSDKTLQEKESEIESCKEKLQLESKARENELKKQQSELDARFSEQLQDKERIIEGQKLTITRLEEQIKTKDNDITSLKQGQEKSNAFQEKLQRKEKEILNMKNTNESEKQMIVEHYKEMIQNKEKEIHSLQQVNHQFKQYVEQKEEEMKRIQVDFQRKENTIQQLLKQREEEKAAKEDERKQKDEALTRLSAIAGDRLRNNNPGITDLSDPNRPMKIAEKFTEMYDNDWTDSMEALEDLGLNEEECVIMLLHFLTDSYEECGRLVSELDRHIEQAVTLTHCEQDGDKSDESSSSSQNIPPEILKPIKDIRRKMTVNNMEILQKKLLAHLKNVRTDVKDDHISACSKFVADCIKYAWMMQIQDPPVYIEWDFPSDAKIDTNILRSYTKAGDHVDFIVWPVLYLHKDGPVLNKGVVQPKSANK</sequence>
<evidence type="ECO:0000256" key="11">
    <source>
        <dbReference type="ARBA" id="ARBA00023136"/>
    </source>
</evidence>
<gene>
    <name evidence="15" type="ORF">MCOR_39989</name>
</gene>
<evidence type="ECO:0000256" key="6">
    <source>
        <dbReference type="ARBA" id="ARBA00022490"/>
    </source>
</evidence>
<evidence type="ECO:0000313" key="16">
    <source>
        <dbReference type="Proteomes" id="UP000507470"/>
    </source>
</evidence>
<feature type="region of interest" description="Disordered" evidence="13">
    <location>
        <begin position="104"/>
        <end position="143"/>
    </location>
</feature>
<proteinExistence type="inferred from homology"/>
<evidence type="ECO:0000256" key="4">
    <source>
        <dbReference type="ARBA" id="ARBA00008233"/>
    </source>
</evidence>
<evidence type="ECO:0000256" key="13">
    <source>
        <dbReference type="SAM" id="MobiDB-lite"/>
    </source>
</evidence>
<dbReference type="EMBL" id="CACVKT020007221">
    <property type="protein sequence ID" value="CAC5406416.1"/>
    <property type="molecule type" value="Genomic_DNA"/>
</dbReference>
<keyword evidence="10" id="KW-0496">Mitochondrion</keyword>
<evidence type="ECO:0000256" key="9">
    <source>
        <dbReference type="ARBA" id="ARBA00023121"/>
    </source>
</evidence>
<dbReference type="Proteomes" id="UP000507470">
    <property type="component" value="Unassembled WGS sequence"/>
</dbReference>
<evidence type="ECO:0000256" key="5">
    <source>
        <dbReference type="ARBA" id="ARBA00019863"/>
    </source>
</evidence>
<keyword evidence="9" id="KW-0446">Lipid-binding</keyword>
<feature type="region of interest" description="Disordered" evidence="13">
    <location>
        <begin position="409"/>
        <end position="429"/>
    </location>
</feature>
<keyword evidence="8" id="KW-0175">Coiled coil</keyword>
<feature type="domain" description="Mitochondria-eating protein C-terminal" evidence="14">
    <location>
        <begin position="342"/>
        <end position="544"/>
    </location>
</feature>
<keyword evidence="6" id="KW-0963">Cytoplasm</keyword>
<dbReference type="OrthoDB" id="6114336at2759"/>
<reference evidence="15 16" key="1">
    <citation type="submission" date="2020-06" db="EMBL/GenBank/DDBJ databases">
        <authorList>
            <person name="Li R."/>
            <person name="Bekaert M."/>
        </authorList>
    </citation>
    <scope>NUCLEOTIDE SEQUENCE [LARGE SCALE GENOMIC DNA]</scope>
    <source>
        <strain evidence="16">wild</strain>
    </source>
</reference>
<dbReference type="GO" id="GO:0008289">
    <property type="term" value="F:lipid binding"/>
    <property type="evidence" value="ECO:0007669"/>
    <property type="project" value="UniProtKB-KW"/>
</dbReference>
<evidence type="ECO:0000256" key="1">
    <source>
        <dbReference type="ARBA" id="ARBA00004294"/>
    </source>
</evidence>
<evidence type="ECO:0000256" key="2">
    <source>
        <dbReference type="ARBA" id="ARBA00004305"/>
    </source>
</evidence>
<keyword evidence="16" id="KW-1185">Reference proteome</keyword>
<evidence type="ECO:0000313" key="15">
    <source>
        <dbReference type="EMBL" id="CAC5406416.1"/>
    </source>
</evidence>
<feature type="compositionally biased region" description="Basic and acidic residues" evidence="13">
    <location>
        <begin position="410"/>
        <end position="419"/>
    </location>
</feature>
<evidence type="ECO:0000256" key="3">
    <source>
        <dbReference type="ARBA" id="ARBA00004496"/>
    </source>
</evidence>
<dbReference type="Pfam" id="PF16026">
    <property type="entry name" value="MIEAP"/>
    <property type="match status" value="1"/>
</dbReference>
<protein>
    <recommendedName>
        <fullName evidence="5">Mitochondria-eating protein</fullName>
    </recommendedName>
    <alternativeName>
        <fullName evidence="12">Spermatogenesis-associated protein 18</fullName>
    </alternativeName>
</protein>
<dbReference type="GO" id="GO:0035695">
    <property type="term" value="P:mitophagy by internal vacuole formation"/>
    <property type="evidence" value="ECO:0007669"/>
    <property type="project" value="TreeGrafter"/>
</dbReference>
<comment type="subcellular location">
    <subcellularLocation>
        <location evidence="3">Cytoplasm</location>
    </subcellularLocation>
    <subcellularLocation>
        <location evidence="2">Mitochondrion matrix</location>
    </subcellularLocation>
    <subcellularLocation>
        <location evidence="1">Mitochondrion outer membrane</location>
    </subcellularLocation>
</comment>
<keyword evidence="7" id="KW-1000">Mitochondrion outer membrane</keyword>
<dbReference type="AlphaFoldDB" id="A0A6J8DEE3"/>
<evidence type="ECO:0000256" key="12">
    <source>
        <dbReference type="ARBA" id="ARBA00032687"/>
    </source>
</evidence>
<dbReference type="InterPro" id="IPR031981">
    <property type="entry name" value="MIEAP_C"/>
</dbReference>
<evidence type="ECO:0000256" key="10">
    <source>
        <dbReference type="ARBA" id="ARBA00023128"/>
    </source>
</evidence>
<dbReference type="PANTHER" id="PTHR21771:SF0">
    <property type="entry name" value="MITOCHONDRIA-EATING PROTEIN"/>
    <property type="match status" value="1"/>
</dbReference>
<organism evidence="15 16">
    <name type="scientific">Mytilus coruscus</name>
    <name type="common">Sea mussel</name>
    <dbReference type="NCBI Taxonomy" id="42192"/>
    <lineage>
        <taxon>Eukaryota</taxon>
        <taxon>Metazoa</taxon>
        <taxon>Spiralia</taxon>
        <taxon>Lophotrochozoa</taxon>
        <taxon>Mollusca</taxon>
        <taxon>Bivalvia</taxon>
        <taxon>Autobranchia</taxon>
        <taxon>Pteriomorphia</taxon>
        <taxon>Mytilida</taxon>
        <taxon>Mytiloidea</taxon>
        <taxon>Mytilidae</taxon>
        <taxon>Mytilinae</taxon>
        <taxon>Mytilus</taxon>
    </lineage>
</organism>
<dbReference type="GO" id="GO:0035694">
    <property type="term" value="P:mitochondrial protein catabolic process"/>
    <property type="evidence" value="ECO:0007669"/>
    <property type="project" value="InterPro"/>
</dbReference>
<evidence type="ECO:0000256" key="7">
    <source>
        <dbReference type="ARBA" id="ARBA00022787"/>
    </source>
</evidence>
<comment type="similarity">
    <text evidence="4">Belongs to the MIEAP family.</text>
</comment>
<evidence type="ECO:0000259" key="14">
    <source>
        <dbReference type="Pfam" id="PF16026"/>
    </source>
</evidence>
<dbReference type="PANTHER" id="PTHR21771">
    <property type="entry name" value="MITOCHONDRIA-EATING PROTEIN-RELATED"/>
    <property type="match status" value="1"/>
</dbReference>
<dbReference type="GO" id="GO:0005759">
    <property type="term" value="C:mitochondrial matrix"/>
    <property type="evidence" value="ECO:0007669"/>
    <property type="project" value="UniProtKB-SubCell"/>
</dbReference>
<name>A0A6J8DEE3_MYTCO</name>
<dbReference type="InterPro" id="IPR026169">
    <property type="entry name" value="MIEAP"/>
</dbReference>
<evidence type="ECO:0000256" key="8">
    <source>
        <dbReference type="ARBA" id="ARBA00023054"/>
    </source>
</evidence>
<keyword evidence="11" id="KW-0472">Membrane</keyword>
<dbReference type="GO" id="GO:0005741">
    <property type="term" value="C:mitochondrial outer membrane"/>
    <property type="evidence" value="ECO:0007669"/>
    <property type="project" value="UniProtKB-SubCell"/>
</dbReference>